<feature type="binding site" evidence="16">
    <location>
        <position position="376"/>
    </location>
    <ligand>
        <name>GTP</name>
        <dbReference type="ChEBI" id="CHEBI:37565"/>
    </ligand>
</feature>
<reference evidence="20 21" key="1">
    <citation type="journal article" date="2017" name="G3 (Bethesda)">
        <title>The Physical Genome Mapping of Anopheles albimanus Corrected Scaffold Misassemblies and Identified Interarm Rearrangements in Genus Anopheles.</title>
        <authorList>
            <person name="Artemov G.N."/>
            <person name="Peery A.N."/>
            <person name="Jiang X."/>
            <person name="Tu Z."/>
            <person name="Stegniy V.N."/>
            <person name="Sharakhova M.V."/>
            <person name="Sharakhov I.V."/>
        </authorList>
    </citation>
    <scope>NUCLEOTIDE SEQUENCE [LARGE SCALE GENOMIC DNA]</scope>
    <source>
        <strain evidence="20 21">ALBI9_A</strain>
    </source>
</reference>
<feature type="binding site" evidence="16">
    <location>
        <position position="522"/>
    </location>
    <ligand>
        <name>GTP</name>
        <dbReference type="ChEBI" id="CHEBI:37565"/>
    </ligand>
</feature>
<accession>A0A182F775</accession>
<evidence type="ECO:0000256" key="15">
    <source>
        <dbReference type="PIRSR" id="PIRSR606687-1"/>
    </source>
</evidence>
<keyword evidence="15" id="KW-0479">Metal-binding</keyword>
<sequence length="539" mass="62143">MASGLKVQTKKRVSYGKDVSIYAYANSPKCSNRASKALTKLDAPEDSAVVESLPDDADTDGQLMMRPGRRKRRPLEDEASYNDYHINLWFHISEYIRPEDVCRFACICRKTAEVVQSGRFWSQLYRSYYDTAIEMPERFQPASMVRRRGLRAAVIRALYYLYPPFVELLTRMPHQNPYRVIGRQLLSGWRKPTKNSWTYCFKLKARQRPGSRPALSAELQREKSSIAFMQDIYMNPEEGCQILLITTNYMKVLPMFGDTLFVKNLTQTLSQGMMRYKVRLELANYCGKTVDELVFDPARDITVLDWWNPAYYDELAWTMPPADPVQELTEDLDWISVDNNVHVSDKMFIWDWFTGVLGYLGLWKKSGKLLFLGLDNAGKTTLLHMLKDDRLAQHVPTLHPTSEELSIGNMRFTTFDLGGHTQARRVWKDYFPAVDAIVFLIDAWDRSRFTESKNELDSLLTDEALSNCPVLILGNKIDKPGAASEDELRNYFALYQLTTGKGKVARSELPGRPLELFMCSVLKRQGYGEGFRWLAQYID</sequence>
<dbReference type="EC" id="3.6.5.2" evidence="3"/>
<keyword evidence="7 19" id="KW-0256">Endoplasmic reticulum</keyword>
<dbReference type="InterPro" id="IPR006687">
    <property type="entry name" value="Small_GTPase_SAR1"/>
</dbReference>
<dbReference type="GO" id="GO:0032580">
    <property type="term" value="C:Golgi cisterna membrane"/>
    <property type="evidence" value="ECO:0007669"/>
    <property type="project" value="UniProtKB-SubCell"/>
</dbReference>
<proteinExistence type="inferred from homology"/>
<keyword evidence="4 19" id="KW-0813">Transport</keyword>
<feature type="binding site" evidence="16">
    <location>
        <position position="476"/>
    </location>
    <ligand>
        <name>GTP</name>
        <dbReference type="ChEBI" id="CHEBI:37565"/>
    </ligand>
</feature>
<dbReference type="SMART" id="SM00178">
    <property type="entry name" value="SAR"/>
    <property type="match status" value="1"/>
</dbReference>
<name>A0A182F775_ANOAL</name>
<evidence type="ECO:0000256" key="8">
    <source>
        <dbReference type="ARBA" id="ARBA00022892"/>
    </source>
</evidence>
<feature type="binding site" evidence="18">
    <location>
        <position position="380"/>
    </location>
    <ligand>
        <name>Mg(2+)</name>
        <dbReference type="ChEBI" id="CHEBI:18420"/>
    </ligand>
</feature>
<keyword evidence="8 19" id="KW-0931">ER-Golgi transport</keyword>
<dbReference type="InterPro" id="IPR027417">
    <property type="entry name" value="P-loop_NTPase"/>
</dbReference>
<evidence type="ECO:0000256" key="5">
    <source>
        <dbReference type="ARBA" id="ARBA00022741"/>
    </source>
</evidence>
<evidence type="ECO:0000256" key="1">
    <source>
        <dbReference type="ARBA" id="ARBA00004406"/>
    </source>
</evidence>
<dbReference type="GO" id="GO:0048731">
    <property type="term" value="P:system development"/>
    <property type="evidence" value="ECO:0007669"/>
    <property type="project" value="UniProtKB-ARBA"/>
</dbReference>
<evidence type="ECO:0000313" key="21">
    <source>
        <dbReference type="Proteomes" id="UP000069272"/>
    </source>
</evidence>
<dbReference type="VEuPathDB" id="VectorBase:AALB20_034395"/>
<dbReference type="SUPFAM" id="SSF52540">
    <property type="entry name" value="P-loop containing nucleoside triphosphate hydrolases"/>
    <property type="match status" value="1"/>
</dbReference>
<dbReference type="PROSITE" id="PS51422">
    <property type="entry name" value="SAR1"/>
    <property type="match status" value="1"/>
</dbReference>
<dbReference type="PANTHER" id="PTHR45684">
    <property type="entry name" value="RE74312P"/>
    <property type="match status" value="1"/>
</dbReference>
<dbReference type="CDD" id="cd00879">
    <property type="entry name" value="Sar1"/>
    <property type="match status" value="1"/>
</dbReference>
<evidence type="ECO:0000256" key="13">
    <source>
        <dbReference type="ARBA" id="ARBA00037843"/>
    </source>
</evidence>
<evidence type="ECO:0000256" key="6">
    <source>
        <dbReference type="ARBA" id="ARBA00022801"/>
    </source>
</evidence>
<evidence type="ECO:0000256" key="3">
    <source>
        <dbReference type="ARBA" id="ARBA00011984"/>
    </source>
</evidence>
<keyword evidence="6" id="KW-0378">Hydrolase</keyword>
<dbReference type="GO" id="GO:0046872">
    <property type="term" value="F:metal ion binding"/>
    <property type="evidence" value="ECO:0007669"/>
    <property type="project" value="UniProtKB-KW"/>
</dbReference>
<keyword evidence="10 19" id="KW-0333">Golgi apparatus</keyword>
<dbReference type="GO" id="GO:0003925">
    <property type="term" value="F:G protein activity"/>
    <property type="evidence" value="ECO:0007669"/>
    <property type="project" value="UniProtKB-EC"/>
</dbReference>
<keyword evidence="11 17" id="KW-0342">GTP-binding</keyword>
<reference evidence="20" key="2">
    <citation type="submission" date="2022-08" db="UniProtKB">
        <authorList>
            <consortium name="EnsemblMetazoa"/>
        </authorList>
    </citation>
    <scope>IDENTIFICATION</scope>
    <source>
        <strain evidence="20">STECLA/ALBI9_A</strain>
    </source>
</reference>
<evidence type="ECO:0000256" key="11">
    <source>
        <dbReference type="ARBA" id="ARBA00023134"/>
    </source>
</evidence>
<dbReference type="GO" id="GO:0005789">
    <property type="term" value="C:endoplasmic reticulum membrane"/>
    <property type="evidence" value="ECO:0007669"/>
    <property type="project" value="UniProtKB-SubCell"/>
</dbReference>
<evidence type="ECO:0000256" key="2">
    <source>
        <dbReference type="ARBA" id="ARBA00007507"/>
    </source>
</evidence>
<dbReference type="InterPro" id="IPR006689">
    <property type="entry name" value="Small_GTPase_ARF/SAR"/>
</dbReference>
<dbReference type="GO" id="GO:0005525">
    <property type="term" value="F:GTP binding"/>
    <property type="evidence" value="ECO:0007669"/>
    <property type="project" value="UniProtKB-KW"/>
</dbReference>
<dbReference type="VEuPathDB" id="VectorBase:AALB002334"/>
<evidence type="ECO:0000256" key="17">
    <source>
        <dbReference type="PIRSR" id="PIRSR606689-1"/>
    </source>
</evidence>
<comment type="catalytic activity">
    <reaction evidence="14">
        <text>GTP + H2O = GDP + phosphate + H(+)</text>
        <dbReference type="Rhea" id="RHEA:19669"/>
        <dbReference type="ChEBI" id="CHEBI:15377"/>
        <dbReference type="ChEBI" id="CHEBI:15378"/>
        <dbReference type="ChEBI" id="CHEBI:37565"/>
        <dbReference type="ChEBI" id="CHEBI:43474"/>
        <dbReference type="ChEBI" id="CHEBI:58189"/>
        <dbReference type="EC" id="3.6.5.2"/>
    </reaction>
    <physiologicalReaction direction="left-to-right" evidence="14">
        <dbReference type="Rhea" id="RHEA:19670"/>
    </physiologicalReaction>
</comment>
<feature type="binding site" evidence="16">
    <location>
        <position position="478"/>
    </location>
    <ligand>
        <name>GTP</name>
        <dbReference type="ChEBI" id="CHEBI:37565"/>
    </ligand>
</feature>
<dbReference type="PRINTS" id="PR00328">
    <property type="entry name" value="SAR1GTPBP"/>
</dbReference>
<keyword evidence="15" id="KW-0460">Magnesium</keyword>
<dbReference type="SMART" id="SM00177">
    <property type="entry name" value="ARF"/>
    <property type="match status" value="1"/>
</dbReference>
<dbReference type="VEuPathDB" id="VectorBase:AALB20_029999"/>
<feature type="binding site" evidence="17">
    <location>
        <begin position="475"/>
        <end position="478"/>
    </location>
    <ligand>
        <name>GTP</name>
        <dbReference type="ChEBI" id="CHEBI:37565"/>
    </ligand>
</feature>
<dbReference type="FunFam" id="3.40.50.300:FF:000161">
    <property type="entry name" value="Small COPII coat GTPase"/>
    <property type="match status" value="1"/>
</dbReference>
<evidence type="ECO:0000256" key="18">
    <source>
        <dbReference type="PIRSR" id="PIRSR606689-2"/>
    </source>
</evidence>
<evidence type="ECO:0000256" key="12">
    <source>
        <dbReference type="ARBA" id="ARBA00023136"/>
    </source>
</evidence>
<dbReference type="Proteomes" id="UP000069272">
    <property type="component" value="Chromosome 2R"/>
</dbReference>
<evidence type="ECO:0000256" key="19">
    <source>
        <dbReference type="RuleBase" id="RU003926"/>
    </source>
</evidence>
<feature type="binding site" evidence="16">
    <location>
        <position position="475"/>
    </location>
    <ligand>
        <name>GTP</name>
        <dbReference type="ChEBI" id="CHEBI:37565"/>
    </ligand>
</feature>
<dbReference type="EnsemblMetazoa" id="AALB002334-RA">
    <property type="protein sequence ID" value="AALB002334-PA"/>
    <property type="gene ID" value="AALB002334"/>
</dbReference>
<feature type="binding site" evidence="16">
    <location>
        <position position="380"/>
    </location>
    <ligand>
        <name>GTP</name>
        <dbReference type="ChEBI" id="CHEBI:37565"/>
    </ligand>
</feature>
<evidence type="ECO:0000256" key="10">
    <source>
        <dbReference type="ARBA" id="ARBA00023034"/>
    </source>
</evidence>
<organism evidence="20 21">
    <name type="scientific">Anopheles albimanus</name>
    <name type="common">New world malaria mosquito</name>
    <dbReference type="NCBI Taxonomy" id="7167"/>
    <lineage>
        <taxon>Eukaryota</taxon>
        <taxon>Metazoa</taxon>
        <taxon>Ecdysozoa</taxon>
        <taxon>Arthropoda</taxon>
        <taxon>Hexapoda</taxon>
        <taxon>Insecta</taxon>
        <taxon>Pterygota</taxon>
        <taxon>Neoptera</taxon>
        <taxon>Endopterygota</taxon>
        <taxon>Diptera</taxon>
        <taxon>Nematocera</taxon>
        <taxon>Culicoidea</taxon>
        <taxon>Culicidae</taxon>
        <taxon>Anophelinae</taxon>
        <taxon>Anopheles</taxon>
    </lineage>
</organism>
<evidence type="ECO:0000256" key="9">
    <source>
        <dbReference type="ARBA" id="ARBA00022927"/>
    </source>
</evidence>
<evidence type="ECO:0000256" key="7">
    <source>
        <dbReference type="ARBA" id="ARBA00022824"/>
    </source>
</evidence>
<feature type="binding site" evidence="15">
    <location>
        <position position="375"/>
    </location>
    <ligand>
        <name>Mg(2+)</name>
        <dbReference type="ChEBI" id="CHEBI:18420"/>
    </ligand>
</feature>
<dbReference type="Pfam" id="PF00025">
    <property type="entry name" value="Arf"/>
    <property type="match status" value="1"/>
</dbReference>
<dbReference type="AlphaFoldDB" id="A0A182F775"/>
<dbReference type="STRING" id="7167.A0A182F775"/>
<dbReference type="SUPFAM" id="SSF81383">
    <property type="entry name" value="F-box domain"/>
    <property type="match status" value="1"/>
</dbReference>
<dbReference type="InterPro" id="IPR005225">
    <property type="entry name" value="Small_GTP-bd"/>
</dbReference>
<feature type="binding site" evidence="16">
    <location>
        <position position="521"/>
    </location>
    <ligand>
        <name>GTP</name>
        <dbReference type="ChEBI" id="CHEBI:37565"/>
    </ligand>
</feature>
<feature type="binding site" evidence="17">
    <location>
        <begin position="373"/>
        <end position="380"/>
    </location>
    <ligand>
        <name>GTP</name>
        <dbReference type="ChEBI" id="CHEBI:37565"/>
    </ligand>
</feature>
<dbReference type="NCBIfam" id="TIGR00231">
    <property type="entry name" value="small_GTP"/>
    <property type="match status" value="1"/>
</dbReference>
<feature type="binding site" evidence="16">
    <location>
        <position position="379"/>
    </location>
    <ligand>
        <name>GTP</name>
        <dbReference type="ChEBI" id="CHEBI:37565"/>
    </ligand>
</feature>
<dbReference type="PROSITE" id="PS51417">
    <property type="entry name" value="ARF"/>
    <property type="match status" value="1"/>
</dbReference>
<keyword evidence="9 19" id="KW-0653">Protein transport</keyword>
<dbReference type="Gene3D" id="3.40.50.300">
    <property type="entry name" value="P-loop containing nucleotide triphosphate hydrolases"/>
    <property type="match status" value="1"/>
</dbReference>
<keyword evidence="21" id="KW-1185">Reference proteome</keyword>
<dbReference type="GO" id="GO:0006886">
    <property type="term" value="P:intracellular protein transport"/>
    <property type="evidence" value="ECO:0007669"/>
    <property type="project" value="InterPro"/>
</dbReference>
<evidence type="ECO:0000313" key="20">
    <source>
        <dbReference type="EnsemblMetazoa" id="AALB002334-PA"/>
    </source>
</evidence>
<keyword evidence="5 16" id="KW-0547">Nucleotide-binding</keyword>
<feature type="binding site" evidence="16">
    <location>
        <position position="378"/>
    </location>
    <ligand>
        <name>GTP</name>
        <dbReference type="ChEBI" id="CHEBI:37565"/>
    </ligand>
</feature>
<keyword evidence="12" id="KW-0472">Membrane</keyword>
<feature type="binding site" evidence="18">
    <location>
        <position position="397"/>
    </location>
    <ligand>
        <name>Mg(2+)</name>
        <dbReference type="ChEBI" id="CHEBI:18420"/>
    </ligand>
</feature>
<protein>
    <recommendedName>
        <fullName evidence="3">small monomeric GTPase</fullName>
        <ecNumber evidence="3">3.6.5.2</ecNumber>
    </recommendedName>
</protein>
<dbReference type="GO" id="GO:0016192">
    <property type="term" value="P:vesicle-mediated transport"/>
    <property type="evidence" value="ECO:0007669"/>
    <property type="project" value="UniProtKB-KW"/>
</dbReference>
<comment type="similarity">
    <text evidence="2 19">Belongs to the small GTPase superfamily. SAR1 family.</text>
</comment>
<evidence type="ECO:0000256" key="14">
    <source>
        <dbReference type="ARBA" id="ARBA00047660"/>
    </source>
</evidence>
<comment type="subcellular location">
    <subcellularLocation>
        <location evidence="1">Endoplasmic reticulum membrane</location>
        <topology evidence="1">Peripheral membrane protein</topology>
    </subcellularLocation>
    <subcellularLocation>
        <location evidence="13">Golgi apparatus</location>
        <location evidence="13">Golgi stack membrane</location>
        <topology evidence="13">Peripheral membrane protein</topology>
    </subcellularLocation>
</comment>
<evidence type="ECO:0000256" key="16">
    <source>
        <dbReference type="PIRSR" id="PIRSR606687-2"/>
    </source>
</evidence>
<feature type="binding site" evidence="17">
    <location>
        <position position="419"/>
    </location>
    <ligand>
        <name>GTP</name>
        <dbReference type="ChEBI" id="CHEBI:37565"/>
    </ligand>
</feature>
<evidence type="ECO:0000256" key="4">
    <source>
        <dbReference type="ARBA" id="ARBA00022448"/>
    </source>
</evidence>
<dbReference type="InterPro" id="IPR036047">
    <property type="entry name" value="F-box-like_dom_sf"/>
</dbReference>
<feature type="binding site" evidence="16">
    <location>
        <position position="381"/>
    </location>
    <ligand>
        <name>GTP</name>
        <dbReference type="ChEBI" id="CHEBI:37565"/>
    </ligand>
</feature>